<dbReference type="VEuPathDB" id="TriTrypDB:TcYC6_0053910"/>
<keyword evidence="7" id="KW-0493">Microtubule</keyword>
<name>A0A2V2VG88_TRYCR</name>
<dbReference type="GO" id="GO:0051231">
    <property type="term" value="P:spindle elongation"/>
    <property type="evidence" value="ECO:0007669"/>
    <property type="project" value="TreeGrafter"/>
</dbReference>
<dbReference type="GO" id="GO:0007052">
    <property type="term" value="P:mitotic spindle organization"/>
    <property type="evidence" value="ECO:0007669"/>
    <property type="project" value="TreeGrafter"/>
</dbReference>
<dbReference type="PANTHER" id="PTHR47969">
    <property type="entry name" value="CHROMOSOME-ASSOCIATED KINESIN KIF4A-RELATED"/>
    <property type="match status" value="1"/>
</dbReference>
<reference evidence="9 10" key="1">
    <citation type="journal article" date="2018" name="Microb. Genom.">
        <title>Expanding an expanded genome: long-read sequencing of Trypanosoma cruzi.</title>
        <authorList>
            <person name="Berna L."/>
            <person name="Rodriguez M."/>
            <person name="Chiribao M.L."/>
            <person name="Parodi-Talice A."/>
            <person name="Pita S."/>
            <person name="Rijo G."/>
            <person name="Alvarez-Valin F."/>
            <person name="Robello C."/>
        </authorList>
    </citation>
    <scope>NUCLEOTIDE SEQUENCE [LARGE SCALE GENOMIC DNA]</scope>
    <source>
        <strain evidence="9 10">TCC</strain>
    </source>
</reference>
<dbReference type="InterPro" id="IPR027417">
    <property type="entry name" value="P-loop_NTPase"/>
</dbReference>
<dbReference type="VEuPathDB" id="TriTrypDB:C3747_269g44"/>
<dbReference type="VEuPathDB" id="TriTrypDB:C4B63_17g45"/>
<dbReference type="Proteomes" id="UP000246078">
    <property type="component" value="Unassembled WGS sequence"/>
</dbReference>
<dbReference type="PROSITE" id="PS50067">
    <property type="entry name" value="KINESIN_MOTOR_2"/>
    <property type="match status" value="1"/>
</dbReference>
<keyword evidence="6 7" id="KW-0505">Motor protein</keyword>
<dbReference type="VEuPathDB" id="TriTrypDB:TcBrA4_0104780"/>
<dbReference type="InterPro" id="IPR027640">
    <property type="entry name" value="Kinesin-like_fam"/>
</dbReference>
<dbReference type="PROSITE" id="PS00411">
    <property type="entry name" value="KINESIN_MOTOR_1"/>
    <property type="match status" value="1"/>
</dbReference>
<dbReference type="Gene3D" id="3.40.850.10">
    <property type="entry name" value="Kinesin motor domain"/>
    <property type="match status" value="1"/>
</dbReference>
<dbReference type="VEuPathDB" id="TriTrypDB:ECC02_003721"/>
<evidence type="ECO:0000259" key="8">
    <source>
        <dbReference type="PROSITE" id="PS50067"/>
    </source>
</evidence>
<keyword evidence="3 6" id="KW-0547">Nucleotide-binding</keyword>
<dbReference type="FunFam" id="3.40.850.10:FF:000082">
    <property type="entry name" value="OSM3-like kinesin"/>
    <property type="match status" value="1"/>
</dbReference>
<feature type="binding site" evidence="6">
    <location>
        <begin position="93"/>
        <end position="100"/>
    </location>
    <ligand>
        <name>ATP</name>
        <dbReference type="ChEBI" id="CHEBI:30616"/>
    </ligand>
</feature>
<evidence type="ECO:0000256" key="5">
    <source>
        <dbReference type="ARBA" id="ARBA00023054"/>
    </source>
</evidence>
<dbReference type="EMBL" id="PRFC01000269">
    <property type="protein sequence ID" value="PWU95281.1"/>
    <property type="molecule type" value="Genomic_DNA"/>
</dbReference>
<dbReference type="SUPFAM" id="SSF52540">
    <property type="entry name" value="P-loop containing nucleoside triphosphate hydrolases"/>
    <property type="match status" value="1"/>
</dbReference>
<dbReference type="GO" id="GO:0007018">
    <property type="term" value="P:microtubule-based movement"/>
    <property type="evidence" value="ECO:0007669"/>
    <property type="project" value="InterPro"/>
</dbReference>
<dbReference type="SMART" id="SM00129">
    <property type="entry name" value="KISc"/>
    <property type="match status" value="1"/>
</dbReference>
<dbReference type="GO" id="GO:0005524">
    <property type="term" value="F:ATP binding"/>
    <property type="evidence" value="ECO:0007669"/>
    <property type="project" value="UniProtKB-UniRule"/>
</dbReference>
<dbReference type="PRINTS" id="PR00380">
    <property type="entry name" value="KINESINHEAVY"/>
</dbReference>
<dbReference type="GO" id="GO:0005874">
    <property type="term" value="C:microtubule"/>
    <property type="evidence" value="ECO:0007669"/>
    <property type="project" value="UniProtKB-KW"/>
</dbReference>
<dbReference type="GO" id="GO:0003777">
    <property type="term" value="F:microtubule motor activity"/>
    <property type="evidence" value="ECO:0007669"/>
    <property type="project" value="InterPro"/>
</dbReference>
<dbReference type="VEuPathDB" id="TriTrypDB:TcCLB.509161.30"/>
<dbReference type="InterPro" id="IPR001752">
    <property type="entry name" value="Kinesin_motor_dom"/>
</dbReference>
<protein>
    <recommendedName>
        <fullName evidence="7">Kinesin-like protein</fullName>
    </recommendedName>
</protein>
<proteinExistence type="inferred from homology"/>
<dbReference type="Pfam" id="PF00225">
    <property type="entry name" value="Kinesin"/>
    <property type="match status" value="1"/>
</dbReference>
<dbReference type="GO" id="GO:0005875">
    <property type="term" value="C:microtubule associated complex"/>
    <property type="evidence" value="ECO:0007669"/>
    <property type="project" value="TreeGrafter"/>
</dbReference>
<gene>
    <name evidence="9" type="ORF">C3747_269g44</name>
</gene>
<accession>A0A2V2VG88</accession>
<dbReference type="GO" id="GO:0008017">
    <property type="term" value="F:microtubule binding"/>
    <property type="evidence" value="ECO:0007669"/>
    <property type="project" value="InterPro"/>
</dbReference>
<keyword evidence="2" id="KW-0963">Cytoplasm</keyword>
<evidence type="ECO:0000256" key="1">
    <source>
        <dbReference type="ARBA" id="ARBA00004496"/>
    </source>
</evidence>
<dbReference type="CDD" id="cd00106">
    <property type="entry name" value="KISc"/>
    <property type="match status" value="1"/>
</dbReference>
<comment type="similarity">
    <text evidence="6 7">Belongs to the TRAFAC class myosin-kinesin ATPase superfamily. Kinesin family.</text>
</comment>
<dbReference type="VEuPathDB" id="TriTrypDB:TcCLB.506635.110"/>
<evidence type="ECO:0000256" key="4">
    <source>
        <dbReference type="ARBA" id="ARBA00022840"/>
    </source>
</evidence>
<dbReference type="GO" id="GO:0005737">
    <property type="term" value="C:cytoplasm"/>
    <property type="evidence" value="ECO:0007669"/>
    <property type="project" value="UniProtKB-SubCell"/>
</dbReference>
<dbReference type="InterPro" id="IPR019821">
    <property type="entry name" value="Kinesin_motor_CS"/>
</dbReference>
<evidence type="ECO:0000256" key="2">
    <source>
        <dbReference type="ARBA" id="ARBA00022490"/>
    </source>
</evidence>
<dbReference type="PANTHER" id="PTHR47969:SF15">
    <property type="entry name" value="CHROMOSOME-ASSOCIATED KINESIN KIF4A-RELATED"/>
    <property type="match status" value="1"/>
</dbReference>
<evidence type="ECO:0000256" key="6">
    <source>
        <dbReference type="PROSITE-ProRule" id="PRU00283"/>
    </source>
</evidence>
<comment type="subcellular location">
    <subcellularLocation>
        <location evidence="1">Cytoplasm</location>
    </subcellularLocation>
</comment>
<evidence type="ECO:0000256" key="7">
    <source>
        <dbReference type="RuleBase" id="RU000394"/>
    </source>
</evidence>
<dbReference type="VEuPathDB" id="TriTrypDB:TCSYLVIO_004231"/>
<keyword evidence="5" id="KW-0175">Coiled coil</keyword>
<keyword evidence="4 6" id="KW-0067">ATP-binding</keyword>
<evidence type="ECO:0000313" key="10">
    <source>
        <dbReference type="Proteomes" id="UP000246078"/>
    </source>
</evidence>
<feature type="domain" description="Kinesin motor" evidence="8">
    <location>
        <begin position="10"/>
        <end position="338"/>
    </location>
</feature>
<dbReference type="VEuPathDB" id="TriTrypDB:TcCL_NonESM00887"/>
<organism evidence="9 10">
    <name type="scientific">Trypanosoma cruzi</name>
    <dbReference type="NCBI Taxonomy" id="5693"/>
    <lineage>
        <taxon>Eukaryota</taxon>
        <taxon>Discoba</taxon>
        <taxon>Euglenozoa</taxon>
        <taxon>Kinetoplastea</taxon>
        <taxon>Metakinetoplastina</taxon>
        <taxon>Trypanosomatida</taxon>
        <taxon>Trypanosomatidae</taxon>
        <taxon>Trypanosoma</taxon>
        <taxon>Schizotrypanum</taxon>
    </lineage>
</organism>
<evidence type="ECO:0000313" key="9">
    <source>
        <dbReference type="EMBL" id="PWU95281.1"/>
    </source>
</evidence>
<dbReference type="AlphaFoldDB" id="A0A2V2VG88"/>
<comment type="caution">
    <text evidence="9">The sequence shown here is derived from an EMBL/GenBank/DDBJ whole genome shotgun (WGS) entry which is preliminary data.</text>
</comment>
<dbReference type="InterPro" id="IPR036961">
    <property type="entry name" value="Kinesin_motor_dom_sf"/>
</dbReference>
<dbReference type="VEuPathDB" id="TriTrypDB:TCDM_09123"/>
<dbReference type="VEuPathDB" id="TriTrypDB:TcG_00316"/>
<dbReference type="VEuPathDB" id="TriTrypDB:Tc_MARK_2979"/>
<evidence type="ECO:0000256" key="3">
    <source>
        <dbReference type="ARBA" id="ARBA00022741"/>
    </source>
</evidence>
<sequence length="338" mass="37540">MVKKQPGAENIRVVVRCRNLLPYEAERGDKALVRLDLATNQVIVQHPIGDADTFAFDAVYNNTYTQRDIFLQEVQPLVEAVLQGYNATVFAYGQSGSGKTHTMTGKLSDPQMWGMMPQVVNYLFNEVRKLSTTTKSFKIKVSYVELYNGKSRDLLASKQVNLEIKQNMAKNFYVKGAEMPEVTSFDEAIRWFNAGTDRRQTASTELNDTSSRSHSLFTLQVEQFDFEQDPSSPIVLTSKINVVDLAGSEKLSKTNATGETAKEGCNINLSLSALATVIDTIVKGGKHIPYRGSPLTMLLKDSLGGNAKTVMFANIGPSEKKYIRNYINSSFCPQSETD</sequence>
<dbReference type="VEuPathDB" id="TriTrypDB:BCY84_18452"/>